<evidence type="ECO:0000256" key="4">
    <source>
        <dbReference type="ARBA" id="ARBA00022741"/>
    </source>
</evidence>
<evidence type="ECO:0000313" key="14">
    <source>
        <dbReference type="Proteomes" id="UP000602395"/>
    </source>
</evidence>
<dbReference type="Pfam" id="PF00005">
    <property type="entry name" value="ABC_tran"/>
    <property type="match status" value="1"/>
</dbReference>
<dbReference type="InterPro" id="IPR036640">
    <property type="entry name" value="ABC1_TM_sf"/>
</dbReference>
<feature type="domain" description="ABC transmembrane type-1" evidence="12">
    <location>
        <begin position="18"/>
        <end position="310"/>
    </location>
</feature>
<evidence type="ECO:0000313" key="13">
    <source>
        <dbReference type="EMBL" id="MBD1319408.1"/>
    </source>
</evidence>
<dbReference type="Pfam" id="PF00664">
    <property type="entry name" value="ABC_membrane"/>
    <property type="match status" value="1"/>
</dbReference>
<dbReference type="InterPro" id="IPR003593">
    <property type="entry name" value="AAA+_ATPase"/>
</dbReference>
<evidence type="ECO:0000256" key="10">
    <source>
        <dbReference type="SAM" id="Phobius"/>
    </source>
</evidence>
<protein>
    <submittedName>
        <fullName evidence="13">Thiol reductant ABC exporter subunit CydC</fullName>
    </submittedName>
</protein>
<evidence type="ECO:0000256" key="8">
    <source>
        <dbReference type="ARBA" id="ARBA00023136"/>
    </source>
</evidence>
<dbReference type="InterPro" id="IPR011527">
    <property type="entry name" value="ABC1_TM_dom"/>
</dbReference>
<keyword evidence="14" id="KW-1185">Reference proteome</keyword>
<evidence type="ECO:0000256" key="6">
    <source>
        <dbReference type="ARBA" id="ARBA00022967"/>
    </source>
</evidence>
<reference evidence="13 14" key="1">
    <citation type="submission" date="2020-09" db="EMBL/GenBank/DDBJ databases">
        <title>Novel species in genus Gordonia.</title>
        <authorList>
            <person name="Zhang G."/>
        </authorList>
    </citation>
    <scope>NUCLEOTIDE SEQUENCE [LARGE SCALE GENOMIC DNA]</scope>
    <source>
        <strain evidence="13 14">ON-33</strain>
    </source>
</reference>
<feature type="transmembrane region" description="Helical" evidence="10">
    <location>
        <begin position="278"/>
        <end position="295"/>
    </location>
</feature>
<dbReference type="PROSITE" id="PS00211">
    <property type="entry name" value="ABC_TRANSPORTER_1"/>
    <property type="match status" value="1"/>
</dbReference>
<evidence type="ECO:0000256" key="3">
    <source>
        <dbReference type="ARBA" id="ARBA00022692"/>
    </source>
</evidence>
<evidence type="ECO:0000256" key="1">
    <source>
        <dbReference type="ARBA" id="ARBA00004429"/>
    </source>
</evidence>
<dbReference type="EMBL" id="JACWMS010000002">
    <property type="protein sequence ID" value="MBD1319408.1"/>
    <property type="molecule type" value="Genomic_DNA"/>
</dbReference>
<dbReference type="NCBIfam" id="TIGR02868">
    <property type="entry name" value="CydC"/>
    <property type="match status" value="1"/>
</dbReference>
<dbReference type="InterPro" id="IPR014223">
    <property type="entry name" value="ABC_CydC/D"/>
</dbReference>
<dbReference type="SUPFAM" id="SSF52540">
    <property type="entry name" value="P-loop containing nucleoside triphosphate hydrolases"/>
    <property type="match status" value="1"/>
</dbReference>
<dbReference type="InterPro" id="IPR039421">
    <property type="entry name" value="Type_1_exporter"/>
</dbReference>
<evidence type="ECO:0000259" key="12">
    <source>
        <dbReference type="PROSITE" id="PS50929"/>
    </source>
</evidence>
<dbReference type="Gene3D" id="1.20.1560.10">
    <property type="entry name" value="ABC transporter type 1, transmembrane domain"/>
    <property type="match status" value="1"/>
</dbReference>
<comment type="similarity">
    <text evidence="9">Belongs to the ABC transporter superfamily. Siderophore-Fe(3+) uptake transporter (SIUT) (TC 3.A.1.21) family.</text>
</comment>
<feature type="transmembrane region" description="Helical" evidence="10">
    <location>
        <begin position="126"/>
        <end position="147"/>
    </location>
</feature>
<keyword evidence="5" id="KW-0067">ATP-binding</keyword>
<dbReference type="InterPro" id="IPR003439">
    <property type="entry name" value="ABC_transporter-like_ATP-bd"/>
</dbReference>
<keyword evidence="7 10" id="KW-1133">Transmembrane helix</keyword>
<feature type="transmembrane region" description="Helical" evidence="10">
    <location>
        <begin position="242"/>
        <end position="266"/>
    </location>
</feature>
<dbReference type="Proteomes" id="UP000602395">
    <property type="component" value="Unassembled WGS sequence"/>
</dbReference>
<comment type="caution">
    <text evidence="13">The sequence shown here is derived from an EMBL/GenBank/DDBJ whole genome shotgun (WGS) entry which is preliminary data.</text>
</comment>
<dbReference type="PANTHER" id="PTHR24221">
    <property type="entry name" value="ATP-BINDING CASSETTE SUB-FAMILY B"/>
    <property type="match status" value="1"/>
</dbReference>
<feature type="domain" description="ABC transporter" evidence="11">
    <location>
        <begin position="356"/>
        <end position="574"/>
    </location>
</feature>
<feature type="transmembrane region" description="Helical" evidence="10">
    <location>
        <begin position="153"/>
        <end position="175"/>
    </location>
</feature>
<dbReference type="Gene3D" id="3.40.50.300">
    <property type="entry name" value="P-loop containing nucleotide triphosphate hydrolases"/>
    <property type="match status" value="1"/>
</dbReference>
<keyword evidence="2" id="KW-1003">Cell membrane</keyword>
<dbReference type="InterPro" id="IPR027417">
    <property type="entry name" value="P-loop_NTPase"/>
</dbReference>
<dbReference type="SMART" id="SM00382">
    <property type="entry name" value="AAA"/>
    <property type="match status" value="1"/>
</dbReference>
<name>A0ABR7WAX4_9ACTN</name>
<feature type="transmembrane region" description="Helical" evidence="10">
    <location>
        <begin position="20"/>
        <end position="40"/>
    </location>
</feature>
<proteinExistence type="inferred from homology"/>
<dbReference type="PANTHER" id="PTHR24221:SF654">
    <property type="entry name" value="ATP-BINDING CASSETTE SUB-FAMILY B MEMBER 6"/>
    <property type="match status" value="1"/>
</dbReference>
<keyword evidence="4" id="KW-0547">Nucleotide-binding</keyword>
<keyword evidence="8 10" id="KW-0472">Membrane</keyword>
<dbReference type="SUPFAM" id="SSF90123">
    <property type="entry name" value="ABC transporter transmembrane region"/>
    <property type="match status" value="1"/>
</dbReference>
<accession>A0ABR7WAX4</accession>
<keyword evidence="2" id="KW-0997">Cell inner membrane</keyword>
<keyword evidence="3 10" id="KW-0812">Transmembrane</keyword>
<comment type="subcellular location">
    <subcellularLocation>
        <location evidence="1">Cell inner membrane</location>
        <topology evidence="1">Multi-pass membrane protein</topology>
    </subcellularLocation>
</comment>
<evidence type="ECO:0000256" key="5">
    <source>
        <dbReference type="ARBA" id="ARBA00022840"/>
    </source>
</evidence>
<dbReference type="PROSITE" id="PS50893">
    <property type="entry name" value="ABC_TRANSPORTER_2"/>
    <property type="match status" value="1"/>
</dbReference>
<sequence length="578" mass="59010">MRRAFAFLGLQGRPLAKSILLGVGGSLSALGLAALSAWLITRAWQMPPVLYLSVAITSVRALGISRGVFRYLERLATHDLALGAMATARERVYRRLAAGDPAYSVTLRRGDLLARTGDDIDEIGNALIRGVVPIAVGAVTGVAAVIIMGLVSWWAALILAVALVVSGLVAPWLAARGSARSIGDSSAAATRSSEAALAALWHAPELTVARRREHVLAAARAADTEALAAADRGLRHEAAAAAATPLSVGISVLAACLIGIGLVSSVPGSLASVASGEGLTPMILGVLILLPLSAFESTGPLTEAGIQIERSRQSAARVMALVDGAGASEVGSEPGGVAAHDPGPWDREIHPGPVTIDVDALRWGWSSTNVTGPADGLSMTVPPGGRMMVVGPSGSGKSALMLTLAGLLEARAGTVGCRDGTADPVDLRAAVCYVAEEGHVFSTTVRENLLVARGDADDAELIAALDAVGLRAWVAGLPDGIDTALTGGADAVSGGQRRRLLLARALLHPAPVVLLDEPTEHLDADDAAMLLRGLIAAEGGLFASSKTVVIVTHHAGAQDLSLANPSCAVLEIEPVATR</sequence>
<evidence type="ECO:0000259" key="11">
    <source>
        <dbReference type="PROSITE" id="PS50893"/>
    </source>
</evidence>
<evidence type="ECO:0000256" key="9">
    <source>
        <dbReference type="ARBA" id="ARBA00023455"/>
    </source>
</evidence>
<dbReference type="PROSITE" id="PS50929">
    <property type="entry name" value="ABC_TM1F"/>
    <property type="match status" value="1"/>
</dbReference>
<gene>
    <name evidence="13" type="primary">cydC</name>
    <name evidence="13" type="ORF">IDF66_07405</name>
</gene>
<dbReference type="InterPro" id="IPR017871">
    <property type="entry name" value="ABC_transporter-like_CS"/>
</dbReference>
<organism evidence="13 14">
    <name type="scientific">Gordonia hankookensis</name>
    <dbReference type="NCBI Taxonomy" id="589403"/>
    <lineage>
        <taxon>Bacteria</taxon>
        <taxon>Bacillati</taxon>
        <taxon>Actinomycetota</taxon>
        <taxon>Actinomycetes</taxon>
        <taxon>Mycobacteriales</taxon>
        <taxon>Gordoniaceae</taxon>
        <taxon>Gordonia</taxon>
    </lineage>
</organism>
<keyword evidence="6" id="KW-1278">Translocase</keyword>
<evidence type="ECO:0000256" key="7">
    <source>
        <dbReference type="ARBA" id="ARBA00022989"/>
    </source>
</evidence>
<evidence type="ECO:0000256" key="2">
    <source>
        <dbReference type="ARBA" id="ARBA00022519"/>
    </source>
</evidence>